<dbReference type="KEGG" id="bwh:A9C19_15745"/>
<proteinExistence type="predicted"/>
<evidence type="ECO:0000313" key="1">
    <source>
        <dbReference type="EMBL" id="APH06077.1"/>
    </source>
</evidence>
<dbReference type="Proteomes" id="UP000181936">
    <property type="component" value="Chromosome"/>
</dbReference>
<dbReference type="EMBL" id="CP016020">
    <property type="protein sequence ID" value="APH06077.1"/>
    <property type="molecule type" value="Genomic_DNA"/>
</dbReference>
<dbReference type="Gene3D" id="3.90.1720.10">
    <property type="entry name" value="endopeptidase domain like (from Nostoc punctiforme)"/>
    <property type="match status" value="1"/>
</dbReference>
<keyword evidence="2" id="KW-1185">Reference proteome</keyword>
<accession>A0A1L3MUQ9</accession>
<dbReference type="InterPro" id="IPR038765">
    <property type="entry name" value="Papain-like_cys_pep_sf"/>
</dbReference>
<dbReference type="SUPFAM" id="SSF54001">
    <property type="entry name" value="Cysteine proteinases"/>
    <property type="match status" value="1"/>
</dbReference>
<dbReference type="AlphaFoldDB" id="A0A1L3MUQ9"/>
<organism evidence="1 2">
    <name type="scientific">Bacillus weihaiensis</name>
    <dbReference type="NCBI Taxonomy" id="1547283"/>
    <lineage>
        <taxon>Bacteria</taxon>
        <taxon>Bacillati</taxon>
        <taxon>Bacillota</taxon>
        <taxon>Bacilli</taxon>
        <taxon>Bacillales</taxon>
        <taxon>Bacillaceae</taxon>
        <taxon>Bacillus</taxon>
    </lineage>
</organism>
<dbReference type="RefSeq" id="WP_072580880.1">
    <property type="nucleotide sequence ID" value="NZ_CP016020.1"/>
</dbReference>
<dbReference type="OrthoDB" id="1645744at2"/>
<reference evidence="1 2" key="1">
    <citation type="journal article" date="2016" name="Sci. Rep.">
        <title>Complete genome sequence and transcriptomic analysis of a novel marine strain Bacillus weihaiensis reveals the mechanism of brown algae degradation.</title>
        <authorList>
            <person name="Zhu Y."/>
            <person name="Chen P."/>
            <person name="Bao Y."/>
            <person name="Men Y."/>
            <person name="Zeng Y."/>
            <person name="Yang J."/>
            <person name="Sun J."/>
            <person name="Sun Y."/>
        </authorList>
    </citation>
    <scope>NUCLEOTIDE SEQUENCE [LARGE SCALE GENOMIC DNA]</scope>
    <source>
        <strain evidence="1 2">Alg07</strain>
    </source>
</reference>
<protein>
    <submittedName>
        <fullName evidence="1">Uncharacterized protein</fullName>
    </submittedName>
</protein>
<name>A0A1L3MUQ9_9BACI</name>
<sequence>MKPNSYIYILLTDTGTLFTKSIKKYTKAPYNHASIAFDAELNEMYSFGRKNPNNPIHGGFVKENVSTGTYSKYPNTTCVIYKLEVTDRHVEKMRRILGVFIKNKRKFLYNLAGVLGVSLNEPIEFSNSYFCSQFVADILNRSGLKLWDKLPALITPDDFRQHPELELIYEGKLFDYGPIKVEKES</sequence>
<evidence type="ECO:0000313" key="2">
    <source>
        <dbReference type="Proteomes" id="UP000181936"/>
    </source>
</evidence>
<gene>
    <name evidence="1" type="ORF">A9C19_15745</name>
</gene>